<sequence length="535" mass="59526">MAVPPEEAVRLPKVGCPRKSQLPITPIKMQGWLVVVMLLTVVGCGDSSQPSAPPSPKAEQQASSSQPKFESPVAGVFRKDTPPPEEVAGKNEPEYPAQVDALHSDGSQDANVQQRIADDRPPLSEKRLQANGISRYDGRRLILLSDLPADKVAHLPALADQLFAALEAHFGPLPPASDGSEFKVTGHLMADENRFLAAGLMPPPGYTFRQGRHLDYQFWMYDQTEDYYRRHLLFHEFVHCFMTCESGMQDIPPLWYIEGMAEYFATHRLVPDGQSVARAEFAVLPDGFEGFEGWGRISELKRQFRRSSTSTSETLPIPSLPEVMPNTVANFQADDQYAASWALCWLLQTHPKYKSVFDPLIELRRRDEFIGQNAAILESVEDQLRIDWLLTVEDLEEGFDAKRSFPVHRNGASASGSKLKVRASYGWQDFGLQVSSGDSVRITCDGCFSVNDKPTRWVSEPQGVSIEYHRRQPLGKVIGIWVADDGLKISPRFPIGRSATVNAPFDGSLWLQVNDSSASRHNNDGEVAVSFDTAQ</sequence>
<dbReference type="KEGG" id="fmr:Fuma_04217"/>
<gene>
    <name evidence="2" type="ORF">Fuma_04217</name>
</gene>
<keyword evidence="3" id="KW-1185">Reference proteome</keyword>
<dbReference type="AlphaFoldDB" id="A0A1P8WKK5"/>
<evidence type="ECO:0000256" key="1">
    <source>
        <dbReference type="SAM" id="MobiDB-lite"/>
    </source>
</evidence>
<proteinExistence type="predicted"/>
<dbReference type="Gene3D" id="2.60.120.430">
    <property type="entry name" value="Galactose-binding lectin"/>
    <property type="match status" value="1"/>
</dbReference>
<dbReference type="Proteomes" id="UP000187735">
    <property type="component" value="Chromosome"/>
</dbReference>
<feature type="compositionally biased region" description="Basic and acidic residues" evidence="1">
    <location>
        <begin position="77"/>
        <end position="91"/>
    </location>
</feature>
<dbReference type="STRING" id="1891926.Fuma_04217"/>
<accession>A0A1P8WKK5</accession>
<feature type="compositionally biased region" description="Low complexity" evidence="1">
    <location>
        <begin position="57"/>
        <end position="67"/>
    </location>
</feature>
<organism evidence="2 3">
    <name type="scientific">Fuerstiella marisgermanici</name>
    <dbReference type="NCBI Taxonomy" id="1891926"/>
    <lineage>
        <taxon>Bacteria</taxon>
        <taxon>Pseudomonadati</taxon>
        <taxon>Planctomycetota</taxon>
        <taxon>Planctomycetia</taxon>
        <taxon>Planctomycetales</taxon>
        <taxon>Planctomycetaceae</taxon>
        <taxon>Fuerstiella</taxon>
    </lineage>
</organism>
<reference evidence="2 3" key="1">
    <citation type="journal article" date="2016" name="Front. Microbiol.">
        <title>Fuerstia marisgermanicae gen. nov., sp. nov., an Unusual Member of the Phylum Planctomycetes from the German Wadden Sea.</title>
        <authorList>
            <person name="Kohn T."/>
            <person name="Heuer A."/>
            <person name="Jogler M."/>
            <person name="Vollmers J."/>
            <person name="Boedeker C."/>
            <person name="Bunk B."/>
            <person name="Rast P."/>
            <person name="Borchert D."/>
            <person name="Glockner I."/>
            <person name="Freese H.M."/>
            <person name="Klenk H.P."/>
            <person name="Overmann J."/>
            <person name="Kaster A.K."/>
            <person name="Rohde M."/>
            <person name="Wiegand S."/>
            <person name="Jogler C."/>
        </authorList>
    </citation>
    <scope>NUCLEOTIDE SEQUENCE [LARGE SCALE GENOMIC DNA]</scope>
    <source>
        <strain evidence="2 3">NH11</strain>
    </source>
</reference>
<evidence type="ECO:0000313" key="3">
    <source>
        <dbReference type="Proteomes" id="UP000187735"/>
    </source>
</evidence>
<dbReference type="EMBL" id="CP017641">
    <property type="protein sequence ID" value="APZ94585.1"/>
    <property type="molecule type" value="Genomic_DNA"/>
</dbReference>
<evidence type="ECO:0000313" key="2">
    <source>
        <dbReference type="EMBL" id="APZ94585.1"/>
    </source>
</evidence>
<feature type="region of interest" description="Disordered" evidence="1">
    <location>
        <begin position="46"/>
        <end position="91"/>
    </location>
</feature>
<name>A0A1P8WKK5_9PLAN</name>
<protein>
    <submittedName>
        <fullName evidence="2">Uncharacterized protein</fullName>
    </submittedName>
</protein>